<evidence type="ECO:0000256" key="8">
    <source>
        <dbReference type="PROSITE-ProRule" id="PRU00023"/>
    </source>
</evidence>
<dbReference type="InterPro" id="IPR036036">
    <property type="entry name" value="SOCS_box-like_dom_sf"/>
</dbReference>
<evidence type="ECO:0000256" key="3">
    <source>
        <dbReference type="ARBA" id="ARBA00022537"/>
    </source>
</evidence>
<dbReference type="InterPro" id="IPR001496">
    <property type="entry name" value="SOCS_box"/>
</dbReference>
<dbReference type="InterPro" id="IPR036770">
    <property type="entry name" value="Ankyrin_rpt-contain_sf"/>
</dbReference>
<keyword evidence="3" id="KW-1052">Target cell membrane</keyword>
<dbReference type="SUPFAM" id="SSF48403">
    <property type="entry name" value="Ankyrin repeat"/>
    <property type="match status" value="1"/>
</dbReference>
<dbReference type="Pfam" id="PF12796">
    <property type="entry name" value="Ank_2"/>
    <property type="match status" value="2"/>
</dbReference>
<dbReference type="PROSITE" id="PS50297">
    <property type="entry name" value="ANK_REP_REGION"/>
    <property type="match status" value="3"/>
</dbReference>
<keyword evidence="7" id="KW-1053">Target membrane</keyword>
<dbReference type="SUPFAM" id="SSF158235">
    <property type="entry name" value="SOCS box-like"/>
    <property type="match status" value="1"/>
</dbReference>
<dbReference type="PANTHER" id="PTHR24201:SF15">
    <property type="entry name" value="ANKYRIN REPEAT DOMAIN-CONTAINING PROTEIN 66"/>
    <property type="match status" value="1"/>
</dbReference>
<name>A0ABM1BYD5_LIMPO</name>
<dbReference type="Gene3D" id="1.10.750.20">
    <property type="entry name" value="SOCS box"/>
    <property type="match status" value="1"/>
</dbReference>
<dbReference type="GeneID" id="106474876"/>
<keyword evidence="6 8" id="KW-0040">ANK repeat</keyword>
<reference evidence="11" key="1">
    <citation type="submission" date="2025-08" db="UniProtKB">
        <authorList>
            <consortium name="RefSeq"/>
        </authorList>
    </citation>
    <scope>IDENTIFICATION</scope>
    <source>
        <tissue evidence="11">Muscle</tissue>
    </source>
</reference>
<evidence type="ECO:0000256" key="6">
    <source>
        <dbReference type="ARBA" id="ARBA00023043"/>
    </source>
</evidence>
<keyword evidence="4" id="KW-0677">Repeat</keyword>
<keyword evidence="10" id="KW-1185">Reference proteome</keyword>
<gene>
    <name evidence="11" type="primary">LOC106474876</name>
</gene>
<feature type="domain" description="SOCS box" evidence="9">
    <location>
        <begin position="254"/>
        <end position="296"/>
    </location>
</feature>
<keyword evidence="7" id="KW-0472">Membrane</keyword>
<keyword evidence="2" id="KW-0268">Exocytosis</keyword>
<evidence type="ECO:0000313" key="10">
    <source>
        <dbReference type="Proteomes" id="UP000694941"/>
    </source>
</evidence>
<comment type="subcellular location">
    <subcellularLocation>
        <location evidence="1">Target cell membrane</location>
    </subcellularLocation>
</comment>
<organism evidence="10 11">
    <name type="scientific">Limulus polyphemus</name>
    <name type="common">Atlantic horseshoe crab</name>
    <dbReference type="NCBI Taxonomy" id="6850"/>
    <lineage>
        <taxon>Eukaryota</taxon>
        <taxon>Metazoa</taxon>
        <taxon>Ecdysozoa</taxon>
        <taxon>Arthropoda</taxon>
        <taxon>Chelicerata</taxon>
        <taxon>Merostomata</taxon>
        <taxon>Xiphosura</taxon>
        <taxon>Limulidae</taxon>
        <taxon>Limulus</taxon>
    </lineage>
</organism>
<evidence type="ECO:0000256" key="1">
    <source>
        <dbReference type="ARBA" id="ARBA00004175"/>
    </source>
</evidence>
<protein>
    <submittedName>
        <fullName evidence="11">Ankyrin repeat and SOCS box protein 1-like</fullName>
    </submittedName>
</protein>
<proteinExistence type="predicted"/>
<keyword evidence="5" id="KW-0800">Toxin</keyword>
<evidence type="ECO:0000256" key="5">
    <source>
        <dbReference type="ARBA" id="ARBA00023028"/>
    </source>
</evidence>
<evidence type="ECO:0000256" key="7">
    <source>
        <dbReference type="ARBA" id="ARBA00023298"/>
    </source>
</evidence>
<dbReference type="Pfam" id="PF07525">
    <property type="entry name" value="SOCS_box"/>
    <property type="match status" value="1"/>
</dbReference>
<feature type="repeat" description="ANK" evidence="8">
    <location>
        <begin position="50"/>
        <end position="82"/>
    </location>
</feature>
<feature type="repeat" description="ANK" evidence="8">
    <location>
        <begin position="83"/>
        <end position="111"/>
    </location>
</feature>
<keyword evidence="5" id="KW-0638">Presynaptic neurotoxin</keyword>
<dbReference type="CDD" id="cd03587">
    <property type="entry name" value="SOCS"/>
    <property type="match status" value="1"/>
</dbReference>
<dbReference type="SMART" id="SM00253">
    <property type="entry name" value="SOCS"/>
    <property type="match status" value="1"/>
</dbReference>
<keyword evidence="5" id="KW-0528">Neurotoxin</keyword>
<dbReference type="RefSeq" id="XP_013791026.1">
    <property type="nucleotide sequence ID" value="XM_013935572.2"/>
</dbReference>
<dbReference type="Gene3D" id="1.25.40.20">
    <property type="entry name" value="Ankyrin repeat-containing domain"/>
    <property type="match status" value="1"/>
</dbReference>
<dbReference type="InterPro" id="IPR002110">
    <property type="entry name" value="Ankyrin_rpt"/>
</dbReference>
<dbReference type="SMART" id="SM00969">
    <property type="entry name" value="SOCS_box"/>
    <property type="match status" value="1"/>
</dbReference>
<dbReference type="InterPro" id="IPR050776">
    <property type="entry name" value="Ank_Repeat/CDKN_Inhibitor"/>
</dbReference>
<dbReference type="Proteomes" id="UP000694941">
    <property type="component" value="Unplaced"/>
</dbReference>
<sequence length="312" mass="35065">MSDLTEFTVDPEDGDTRLHRAAFRGDVEQLREYLEDNTLVFEINRRVRPYGATPLRLSSTSGHLVCLQYLLQHGANVDLADIKAQTPLFVAIKRKHLKCAQVLLEAGADPNGDAGNRCTPLYIAAQDGFLDGVKLLLRFGADTELEDRLLGYVPGLPLHTAAVYHHFACFATLLLAGAEPDLQKIKPKLPVSVIAQLSLCHAIVRHHCPEPFAQLLTECGGNIWQRDSRGYLATELNQNEGARLFLEKQLAQMPRSLKSLCRMAVRRLLGRQQIHNIRDLPLPSLLKDYLEFRELLPEVDTLLIYDSTRNEI</sequence>
<evidence type="ECO:0000313" key="11">
    <source>
        <dbReference type="RefSeq" id="XP_013791026.1"/>
    </source>
</evidence>
<dbReference type="SMART" id="SM00248">
    <property type="entry name" value="ANK"/>
    <property type="match status" value="5"/>
</dbReference>
<evidence type="ECO:0000256" key="2">
    <source>
        <dbReference type="ARBA" id="ARBA00022483"/>
    </source>
</evidence>
<evidence type="ECO:0000259" key="9">
    <source>
        <dbReference type="PROSITE" id="PS50225"/>
    </source>
</evidence>
<feature type="repeat" description="ANK" evidence="8">
    <location>
        <begin position="116"/>
        <end position="148"/>
    </location>
</feature>
<dbReference type="PROSITE" id="PS50225">
    <property type="entry name" value="SOCS"/>
    <property type="match status" value="1"/>
</dbReference>
<dbReference type="PANTHER" id="PTHR24201">
    <property type="entry name" value="ANK_REP_REGION DOMAIN-CONTAINING PROTEIN"/>
    <property type="match status" value="1"/>
</dbReference>
<dbReference type="PROSITE" id="PS50088">
    <property type="entry name" value="ANK_REPEAT"/>
    <property type="match status" value="3"/>
</dbReference>
<evidence type="ECO:0000256" key="4">
    <source>
        <dbReference type="ARBA" id="ARBA00022737"/>
    </source>
</evidence>
<accession>A0ABM1BYD5</accession>